<gene>
    <name evidence="1" type="ORF">K6K13_00175</name>
</gene>
<proteinExistence type="predicted"/>
<name>A0ABX9AR79_9ENTR</name>
<evidence type="ECO:0000313" key="1">
    <source>
        <dbReference type="EMBL" id="QZN95964.1"/>
    </source>
</evidence>
<dbReference type="Proteomes" id="UP000825886">
    <property type="component" value="Chromosome"/>
</dbReference>
<sequence>MESYLLFIIKKIKHVFSPAFIYTLDRTVDYTTEINWVFKEYGTHTFVKKSWAQLKDGDFLRQVNPRDIALIAEIEAIRKINSDKFYISKEGRMDIWTLTSKGKKITITGQEFIKDREIVNCTDVMDASRIAYHTGFKKGREIAEYLSTPSLSKKEGGKPTLTIIK</sequence>
<dbReference type="RefSeq" id="WP_222159032.1">
    <property type="nucleotide sequence ID" value="NZ_CP081864.1"/>
</dbReference>
<protein>
    <submittedName>
        <fullName evidence="1">Uncharacterized protein</fullName>
    </submittedName>
</protein>
<reference evidence="1 2" key="1">
    <citation type="submission" date="2021-08" db="EMBL/GenBank/DDBJ databases">
        <title>Culture and genomic analysis of Symbiopectobacterium purcellii sp. nov. gen. nov., isolated from the leafhopper Empoasca decipiens.</title>
        <authorList>
            <person name="Nadal-Jimenez P."/>
            <person name="Siozios S."/>
            <person name="Halliday N."/>
            <person name="Camara M."/>
            <person name="Hurst G.D.D."/>
        </authorList>
    </citation>
    <scope>NUCLEOTIDE SEQUENCE [LARGE SCALE GENOMIC DNA]</scope>
    <source>
        <strain evidence="1 2">SyEd1</strain>
    </source>
</reference>
<keyword evidence="2" id="KW-1185">Reference proteome</keyword>
<accession>A0ABX9AR79</accession>
<organism evidence="1 2">
    <name type="scientific">Symbiopectobacterium purcellii</name>
    <dbReference type="NCBI Taxonomy" id="2871826"/>
    <lineage>
        <taxon>Bacteria</taxon>
        <taxon>Pseudomonadati</taxon>
        <taxon>Pseudomonadota</taxon>
        <taxon>Gammaproteobacteria</taxon>
        <taxon>Enterobacterales</taxon>
        <taxon>Enterobacteriaceae</taxon>
    </lineage>
</organism>
<evidence type="ECO:0000313" key="2">
    <source>
        <dbReference type="Proteomes" id="UP000825886"/>
    </source>
</evidence>
<dbReference type="EMBL" id="CP081864">
    <property type="protein sequence ID" value="QZN95964.1"/>
    <property type="molecule type" value="Genomic_DNA"/>
</dbReference>